<evidence type="ECO:0000313" key="2">
    <source>
        <dbReference type="EMBL" id="MSA94994.1"/>
    </source>
</evidence>
<dbReference type="EMBL" id="WKZA01000030">
    <property type="protein sequence ID" value="MSA94994.1"/>
    <property type="molecule type" value="Genomic_DNA"/>
</dbReference>
<evidence type="ECO:0000256" key="1">
    <source>
        <dbReference type="SAM" id="Phobius"/>
    </source>
</evidence>
<gene>
    <name evidence="2" type="ORF">GKG38_07990</name>
</gene>
<keyword evidence="1" id="KW-1133">Transmembrane helix</keyword>
<organism evidence="2 3">
    <name type="scientific">Gordonibacter urolithinfaciens</name>
    <dbReference type="NCBI Taxonomy" id="1335613"/>
    <lineage>
        <taxon>Bacteria</taxon>
        <taxon>Bacillati</taxon>
        <taxon>Actinomycetota</taxon>
        <taxon>Coriobacteriia</taxon>
        <taxon>Eggerthellales</taxon>
        <taxon>Eggerthellaceae</taxon>
        <taxon>Gordonibacter</taxon>
    </lineage>
</organism>
<dbReference type="RefSeq" id="WP_154270429.1">
    <property type="nucleotide sequence ID" value="NZ_JAJCHO010000002.1"/>
</dbReference>
<keyword evidence="1" id="KW-0472">Membrane</keyword>
<feature type="transmembrane region" description="Helical" evidence="1">
    <location>
        <begin position="123"/>
        <end position="146"/>
    </location>
</feature>
<feature type="transmembrane region" description="Helical" evidence="1">
    <location>
        <begin position="7"/>
        <end position="29"/>
    </location>
</feature>
<proteinExistence type="predicted"/>
<reference evidence="2 3" key="1">
    <citation type="journal article" date="2019" name="Nat. Med.">
        <title>A library of human gut bacterial isolates paired with longitudinal multiomics data enables mechanistic microbiome research.</title>
        <authorList>
            <person name="Poyet M."/>
            <person name="Groussin M."/>
            <person name="Gibbons S.M."/>
            <person name="Avila-Pacheco J."/>
            <person name="Jiang X."/>
            <person name="Kearney S.M."/>
            <person name="Perrotta A.R."/>
            <person name="Berdy B."/>
            <person name="Zhao S."/>
            <person name="Lieberman T.D."/>
            <person name="Swanson P.K."/>
            <person name="Smith M."/>
            <person name="Roesemann S."/>
            <person name="Alexander J.E."/>
            <person name="Rich S.A."/>
            <person name="Livny J."/>
            <person name="Vlamakis H."/>
            <person name="Clish C."/>
            <person name="Bullock K."/>
            <person name="Deik A."/>
            <person name="Scott J."/>
            <person name="Pierce K.A."/>
            <person name="Xavier R.J."/>
            <person name="Alm E.J."/>
        </authorList>
    </citation>
    <scope>NUCLEOTIDE SEQUENCE [LARGE SCALE GENOMIC DNA]</scope>
    <source>
        <strain evidence="2 3">BIOML-A1</strain>
    </source>
</reference>
<feature type="transmembrane region" description="Helical" evidence="1">
    <location>
        <begin position="41"/>
        <end position="66"/>
    </location>
</feature>
<accession>A0A7K0IA71</accession>
<evidence type="ECO:0008006" key="4">
    <source>
        <dbReference type="Google" id="ProtNLM"/>
    </source>
</evidence>
<dbReference type="Proteomes" id="UP000462865">
    <property type="component" value="Unassembled WGS sequence"/>
</dbReference>
<protein>
    <recommendedName>
        <fullName evidence="4">DUF2975 domain-containing protein</fullName>
    </recommendedName>
</protein>
<dbReference type="AlphaFoldDB" id="A0A7K0IA71"/>
<name>A0A7K0IA71_9ACTN</name>
<feature type="transmembrane region" description="Helical" evidence="1">
    <location>
        <begin position="86"/>
        <end position="103"/>
    </location>
</feature>
<evidence type="ECO:0000313" key="3">
    <source>
        <dbReference type="Proteomes" id="UP000462865"/>
    </source>
</evidence>
<sequence>MINVVFKVILVIFCAYWVVAIVGMIFGAANNDSSQQLAGTIFFQILLFSTHGVVIAFLIGVLIAIFSDASKGESPFTFIQVKRLRWIAGLLLIYAVLDFLITQNNALLSYSGMDSGYISTSDISIIQVNLGPLIAAGAVYAFSFVFKYGVLLQEFSDETL</sequence>
<comment type="caution">
    <text evidence="2">The sequence shown here is derived from an EMBL/GenBank/DDBJ whole genome shotgun (WGS) entry which is preliminary data.</text>
</comment>
<keyword evidence="1" id="KW-0812">Transmembrane</keyword>